<feature type="domain" description="HD-GYP" evidence="1">
    <location>
        <begin position="188"/>
        <end position="377"/>
    </location>
</feature>
<dbReference type="SUPFAM" id="SSF109604">
    <property type="entry name" value="HD-domain/PDEase-like"/>
    <property type="match status" value="1"/>
</dbReference>
<dbReference type="OrthoDB" id="9176789at2"/>
<dbReference type="PANTHER" id="PTHR43155:SF2">
    <property type="entry name" value="CYCLIC DI-GMP PHOSPHODIESTERASE PA4108"/>
    <property type="match status" value="1"/>
</dbReference>
<organism evidence="2 3">
    <name type="scientific">Paramagnetospirillum magneticum (strain ATCC 700264 / AMB-1)</name>
    <name type="common">Magnetospirillum magneticum</name>
    <dbReference type="NCBI Taxonomy" id="342108"/>
    <lineage>
        <taxon>Bacteria</taxon>
        <taxon>Pseudomonadati</taxon>
        <taxon>Pseudomonadota</taxon>
        <taxon>Alphaproteobacteria</taxon>
        <taxon>Rhodospirillales</taxon>
        <taxon>Magnetospirillaceae</taxon>
        <taxon>Paramagnetospirillum</taxon>
    </lineage>
</organism>
<protein>
    <submittedName>
        <fullName evidence="2">Response regulator containing a CheY-like receiver domain and an HD-GYP domain</fullName>
    </submittedName>
</protein>
<gene>
    <name evidence="2" type="ordered locus">amb3282</name>
</gene>
<dbReference type="RefSeq" id="WP_011385644.1">
    <property type="nucleotide sequence ID" value="NC_007626.1"/>
</dbReference>
<reference evidence="2 3" key="1">
    <citation type="journal article" date="2005" name="DNA Res.">
        <title>Complete genome sequence of the facultative anaerobic magnetotactic bacterium Magnetospirillum sp. strain AMB-1.</title>
        <authorList>
            <person name="Matsunaga T."/>
            <person name="Okamura Y."/>
            <person name="Fukuda Y."/>
            <person name="Wahyudi A.T."/>
            <person name="Murase Y."/>
            <person name="Takeyama H."/>
        </authorList>
    </citation>
    <scope>NUCLEOTIDE SEQUENCE [LARGE SCALE GENOMIC DNA]</scope>
    <source>
        <strain evidence="3">ATCC 700264 / AMB-1</strain>
    </source>
</reference>
<evidence type="ECO:0000259" key="1">
    <source>
        <dbReference type="PROSITE" id="PS51832"/>
    </source>
</evidence>
<dbReference type="Gene3D" id="1.10.3210.10">
    <property type="entry name" value="Hypothetical protein af1432"/>
    <property type="match status" value="1"/>
</dbReference>
<dbReference type="EMBL" id="AP007255">
    <property type="protein sequence ID" value="BAE52086.1"/>
    <property type="molecule type" value="Genomic_DNA"/>
</dbReference>
<dbReference type="HOGENOM" id="CLU_000445_92_10_5"/>
<dbReference type="AlphaFoldDB" id="Q2W239"/>
<dbReference type="Proteomes" id="UP000007058">
    <property type="component" value="Chromosome"/>
</dbReference>
<dbReference type="CDD" id="cd00077">
    <property type="entry name" value="HDc"/>
    <property type="match status" value="1"/>
</dbReference>
<evidence type="ECO:0000313" key="3">
    <source>
        <dbReference type="Proteomes" id="UP000007058"/>
    </source>
</evidence>
<name>Q2W239_PARM1</name>
<proteinExistence type="predicted"/>
<dbReference type="SMART" id="SM00471">
    <property type="entry name" value="HDc"/>
    <property type="match status" value="1"/>
</dbReference>
<dbReference type="InterPro" id="IPR037522">
    <property type="entry name" value="HD_GYP_dom"/>
</dbReference>
<dbReference type="InterPro" id="IPR003607">
    <property type="entry name" value="HD/PDEase_dom"/>
</dbReference>
<keyword evidence="3" id="KW-1185">Reference proteome</keyword>
<dbReference type="GO" id="GO:0008081">
    <property type="term" value="F:phosphoric diester hydrolase activity"/>
    <property type="evidence" value="ECO:0007669"/>
    <property type="project" value="UniProtKB-ARBA"/>
</dbReference>
<sequence>MTYGTSAKIQAGAEAYFSPGQTLVVIDPSPRMRDELAKLTVSSFRVADFPDVDSAVARVTKEPAAILIGGAVATTGRVPPIERLRKHQTFGRTPVIRVGQPKPAAGGASVPDRVPDAEITLPVKSGDLIRRICDLANRTVEADWDKLPEGPRAALSQTLSVFKGVGDLVGRGKPIEFKSVSDACSPVLDSVRQSGHGYIFEGLRNHNDIWYVHSLRVSTLLALFGHKIGLDDESLMTLASAGLVHDFGKTNYPAGLSGKMGALSPEEKATAHDGHVLGTTDYLRQHSDAPRAVIMVAEQHHERLDGTGYPKGLKNGDINDLARMAAIVDVFAALTERRSYRAAMAPTQALEVMQELMREKLDLRLVRLFRNMLLEAA</sequence>
<evidence type="ECO:0000313" key="2">
    <source>
        <dbReference type="EMBL" id="BAE52086.1"/>
    </source>
</evidence>
<dbReference type="KEGG" id="mag:amb3282"/>
<dbReference type="PANTHER" id="PTHR43155">
    <property type="entry name" value="CYCLIC DI-GMP PHOSPHODIESTERASE PA4108-RELATED"/>
    <property type="match status" value="1"/>
</dbReference>
<dbReference type="Pfam" id="PF13487">
    <property type="entry name" value="HD_5"/>
    <property type="match status" value="1"/>
</dbReference>
<dbReference type="STRING" id="342108.amb3282"/>
<accession>Q2W239</accession>
<dbReference type="PROSITE" id="PS51832">
    <property type="entry name" value="HD_GYP"/>
    <property type="match status" value="1"/>
</dbReference>